<dbReference type="Pfam" id="PF01075">
    <property type="entry name" value="Glyco_transf_9"/>
    <property type="match status" value="1"/>
</dbReference>
<dbReference type="InterPro" id="IPR051199">
    <property type="entry name" value="LPS_LOS_Heptosyltrfase"/>
</dbReference>
<keyword evidence="4" id="KW-1185">Reference proteome</keyword>
<keyword evidence="1" id="KW-0328">Glycosyltransferase</keyword>
<dbReference type="CDD" id="cd03789">
    <property type="entry name" value="GT9_LPS_heptosyltransferase"/>
    <property type="match status" value="1"/>
</dbReference>
<evidence type="ECO:0000256" key="2">
    <source>
        <dbReference type="ARBA" id="ARBA00022679"/>
    </source>
</evidence>
<evidence type="ECO:0000256" key="1">
    <source>
        <dbReference type="ARBA" id="ARBA00022676"/>
    </source>
</evidence>
<comment type="caution">
    <text evidence="3">The sequence shown here is derived from an EMBL/GenBank/DDBJ whole genome shotgun (WGS) entry which is preliminary data.</text>
</comment>
<dbReference type="EMBL" id="JADFUA010000001">
    <property type="protein sequence ID" value="MBE9608461.1"/>
    <property type="molecule type" value="Genomic_DNA"/>
</dbReference>
<organism evidence="3 4">
    <name type="scientific">Chitinilyticum piscinae</name>
    <dbReference type="NCBI Taxonomy" id="2866724"/>
    <lineage>
        <taxon>Bacteria</taxon>
        <taxon>Pseudomonadati</taxon>
        <taxon>Pseudomonadota</taxon>
        <taxon>Betaproteobacteria</taxon>
        <taxon>Neisseriales</taxon>
        <taxon>Chitinibacteraceae</taxon>
        <taxon>Chitinilyticum</taxon>
    </lineage>
</organism>
<proteinExistence type="predicted"/>
<dbReference type="GO" id="GO:0005829">
    <property type="term" value="C:cytosol"/>
    <property type="evidence" value="ECO:0007669"/>
    <property type="project" value="TreeGrafter"/>
</dbReference>
<evidence type="ECO:0000313" key="3">
    <source>
        <dbReference type="EMBL" id="MBE9608461.1"/>
    </source>
</evidence>
<evidence type="ECO:0000313" key="4">
    <source>
        <dbReference type="Proteomes" id="UP000604481"/>
    </source>
</evidence>
<protein>
    <submittedName>
        <fullName evidence="3">Glycosyltransferase family 9 protein</fullName>
    </submittedName>
</protein>
<dbReference type="PANTHER" id="PTHR30160:SF21">
    <property type="entry name" value="LIPOPOLYSACCHARIDE CORE HEPTOSYLTRANSFERASE OPSX"/>
    <property type="match status" value="1"/>
</dbReference>
<dbReference type="GO" id="GO:0008713">
    <property type="term" value="F:ADP-heptose-lipopolysaccharide heptosyltransferase activity"/>
    <property type="evidence" value="ECO:0007669"/>
    <property type="project" value="TreeGrafter"/>
</dbReference>
<dbReference type="SUPFAM" id="SSF53756">
    <property type="entry name" value="UDP-Glycosyltransferase/glycogen phosphorylase"/>
    <property type="match status" value="1"/>
</dbReference>
<reference evidence="3 4" key="1">
    <citation type="submission" date="2020-10" db="EMBL/GenBank/DDBJ databases">
        <title>The genome sequence of Chitinilyticum litopenaei 4Y14.</title>
        <authorList>
            <person name="Liu Y."/>
        </authorList>
    </citation>
    <scope>NUCLEOTIDE SEQUENCE [LARGE SCALE GENOMIC DNA]</scope>
    <source>
        <strain evidence="3 4">4Y14</strain>
    </source>
</reference>
<sequence length="345" mass="38043">MTASAPASICLVRLSALGDLFLLLPAVQALCDALPEARITWLIERRFLPVVQHLAGRIELYPVDGPRTLAEYRRIRRDFAGRHFDVLLAMQAKLRSNLIYPLIPASRKIGFDDRRARDGHGWFVDERIARADEHLADGFLAFMRQIGVMAVPRNWAPPLTSEALVWRARLLGDEPYLVINPSASKAERDWPLPQQEEFLRRLPETGWQGRVVITGSNPEQSARLAACVPNGNGLSVAGQTTLPQLFALLAGAALLVSPDSGPIHIARAYAVPVVGLYAVARLGLSGPWQATEYCVDAYAQALQTLLGKNPAIADWHQRVHDPRAMALIPVDSVLEQTRRALGVRS</sequence>
<dbReference type="Proteomes" id="UP000604481">
    <property type="component" value="Unassembled WGS sequence"/>
</dbReference>
<accession>A0A8J7FLH0</accession>
<dbReference type="InterPro" id="IPR002201">
    <property type="entry name" value="Glyco_trans_9"/>
</dbReference>
<dbReference type="GO" id="GO:0009244">
    <property type="term" value="P:lipopolysaccharide core region biosynthetic process"/>
    <property type="evidence" value="ECO:0007669"/>
    <property type="project" value="TreeGrafter"/>
</dbReference>
<keyword evidence="2" id="KW-0808">Transferase</keyword>
<dbReference type="PANTHER" id="PTHR30160">
    <property type="entry name" value="TETRAACYLDISACCHARIDE 4'-KINASE-RELATED"/>
    <property type="match status" value="1"/>
</dbReference>
<dbReference type="Gene3D" id="3.40.50.2000">
    <property type="entry name" value="Glycogen Phosphorylase B"/>
    <property type="match status" value="2"/>
</dbReference>
<dbReference type="AlphaFoldDB" id="A0A8J7FLH0"/>
<gene>
    <name evidence="3" type="ORF">INR99_03785</name>
</gene>
<dbReference type="RefSeq" id="WP_194114948.1">
    <property type="nucleotide sequence ID" value="NZ_JADFUA010000001.1"/>
</dbReference>
<name>A0A8J7FLH0_9NEIS</name>